<feature type="transmembrane region" description="Helical" evidence="7">
    <location>
        <begin position="293"/>
        <end position="310"/>
    </location>
</feature>
<feature type="transmembrane region" description="Helical" evidence="7">
    <location>
        <begin position="61"/>
        <end position="79"/>
    </location>
</feature>
<comment type="caution">
    <text evidence="9">The sequence shown here is derived from an EMBL/GenBank/DDBJ whole genome shotgun (WGS) entry which is preliminary data.</text>
</comment>
<dbReference type="InterPro" id="IPR020846">
    <property type="entry name" value="MFS_dom"/>
</dbReference>
<feature type="transmembrane region" description="Helical" evidence="7">
    <location>
        <begin position="149"/>
        <end position="173"/>
    </location>
</feature>
<feature type="transmembrane region" description="Helical" evidence="7">
    <location>
        <begin position="263"/>
        <end position="281"/>
    </location>
</feature>
<feature type="transmembrane region" description="Helical" evidence="7">
    <location>
        <begin position="379"/>
        <end position="400"/>
    </location>
</feature>
<evidence type="ECO:0000313" key="10">
    <source>
        <dbReference type="Proteomes" id="UP000177309"/>
    </source>
</evidence>
<feature type="transmembrane region" description="Helical" evidence="7">
    <location>
        <begin position="110"/>
        <end position="128"/>
    </location>
</feature>
<dbReference type="GO" id="GO:0022857">
    <property type="term" value="F:transmembrane transporter activity"/>
    <property type="evidence" value="ECO:0007669"/>
    <property type="project" value="InterPro"/>
</dbReference>
<feature type="transmembrane region" description="Helical" evidence="7">
    <location>
        <begin position="86"/>
        <end position="104"/>
    </location>
</feature>
<feature type="transmembrane region" description="Helical" evidence="7">
    <location>
        <begin position="316"/>
        <end position="339"/>
    </location>
</feature>
<dbReference type="GO" id="GO:0005886">
    <property type="term" value="C:plasma membrane"/>
    <property type="evidence" value="ECO:0007669"/>
    <property type="project" value="UniProtKB-SubCell"/>
</dbReference>
<dbReference type="PANTHER" id="PTHR43266">
    <property type="entry name" value="MACROLIDE-EFFLUX PROTEIN"/>
    <property type="match status" value="1"/>
</dbReference>
<evidence type="ECO:0000256" key="1">
    <source>
        <dbReference type="ARBA" id="ARBA00004651"/>
    </source>
</evidence>
<name>A0A1F4TPM4_UNCSA</name>
<dbReference type="AlphaFoldDB" id="A0A1F4TPM4"/>
<dbReference type="Gene3D" id="1.20.1250.20">
    <property type="entry name" value="MFS general substrate transporter like domains"/>
    <property type="match status" value="1"/>
</dbReference>
<evidence type="ECO:0000256" key="5">
    <source>
        <dbReference type="ARBA" id="ARBA00022989"/>
    </source>
</evidence>
<dbReference type="EMBL" id="MEUI01000014">
    <property type="protein sequence ID" value="OGC34638.1"/>
    <property type="molecule type" value="Genomic_DNA"/>
</dbReference>
<feature type="transmembrane region" description="Helical" evidence="7">
    <location>
        <begin position="12"/>
        <end position="31"/>
    </location>
</feature>
<organism evidence="9 10">
    <name type="scientific">candidate division WOR-1 bacterium RIFOXYC2_FULL_41_25</name>
    <dbReference type="NCBI Taxonomy" id="1802586"/>
    <lineage>
        <taxon>Bacteria</taxon>
        <taxon>Bacillati</taxon>
        <taxon>Saganbacteria</taxon>
    </lineage>
</organism>
<proteinExistence type="predicted"/>
<keyword evidence="6 7" id="KW-0472">Membrane</keyword>
<protein>
    <recommendedName>
        <fullName evidence="8">Major facilitator superfamily (MFS) profile domain-containing protein</fullName>
    </recommendedName>
</protein>
<sequence length="406" mass="44900">MVEEIIIPGRNGFAAVFSNFGFLLLWLGQLTTQLADRIYVYVLMIIIYRMTHSNLGVSLPLLAFGIPSVLVAPWAGIVVDKLDRKWILTISSVARGLLVLLIIPLIAKDIIWIFLVTLLIYSAAQFFAPAESSAIPDLVKKHDLIVANSLFMFTWMASSVFGFGLGAPIVNFFAERNTFIVSAALYFFAAGVLLLVPLRNREPDRTKSHVWVDILKGFEFIRRNDVVRYSLYKLFVAAMAISTLSLLAISYASDILKIGEQNFGYLIFAIGVGMLVGLMTLERIRHYLKMGTIVVMSFLFSGLILILLARTADLNIALGLIFLLGVGNIYITSTIQTILQHRIPANIRGRVFGVQNMIINSAFTFPVVIFGAVADFYGILTAMAILGWIVLLTGVSGLFLSKFRAA</sequence>
<dbReference type="PANTHER" id="PTHR43266:SF2">
    <property type="entry name" value="MAJOR FACILITATOR SUPERFAMILY (MFS) PROFILE DOMAIN-CONTAINING PROTEIN"/>
    <property type="match status" value="1"/>
</dbReference>
<evidence type="ECO:0000259" key="8">
    <source>
        <dbReference type="PROSITE" id="PS50850"/>
    </source>
</evidence>
<comment type="subcellular location">
    <subcellularLocation>
        <location evidence="1">Cell membrane</location>
        <topology evidence="1">Multi-pass membrane protein</topology>
    </subcellularLocation>
</comment>
<keyword evidence="3" id="KW-1003">Cell membrane</keyword>
<dbReference type="InterPro" id="IPR011701">
    <property type="entry name" value="MFS"/>
</dbReference>
<feature type="domain" description="Major facilitator superfamily (MFS) profile" evidence="8">
    <location>
        <begin position="226"/>
        <end position="406"/>
    </location>
</feature>
<dbReference type="SUPFAM" id="SSF103473">
    <property type="entry name" value="MFS general substrate transporter"/>
    <property type="match status" value="1"/>
</dbReference>
<evidence type="ECO:0000256" key="4">
    <source>
        <dbReference type="ARBA" id="ARBA00022692"/>
    </source>
</evidence>
<evidence type="ECO:0000313" key="9">
    <source>
        <dbReference type="EMBL" id="OGC34638.1"/>
    </source>
</evidence>
<dbReference type="Proteomes" id="UP000177309">
    <property type="component" value="Unassembled WGS sequence"/>
</dbReference>
<dbReference type="InterPro" id="IPR036259">
    <property type="entry name" value="MFS_trans_sf"/>
</dbReference>
<evidence type="ECO:0000256" key="3">
    <source>
        <dbReference type="ARBA" id="ARBA00022475"/>
    </source>
</evidence>
<keyword evidence="4 7" id="KW-0812">Transmembrane</keyword>
<dbReference type="CDD" id="cd06173">
    <property type="entry name" value="MFS_MefA_like"/>
    <property type="match status" value="1"/>
</dbReference>
<reference evidence="9 10" key="1">
    <citation type="journal article" date="2016" name="Nat. Commun.">
        <title>Thousands of microbial genomes shed light on interconnected biogeochemical processes in an aquifer system.</title>
        <authorList>
            <person name="Anantharaman K."/>
            <person name="Brown C.T."/>
            <person name="Hug L.A."/>
            <person name="Sharon I."/>
            <person name="Castelle C.J."/>
            <person name="Probst A.J."/>
            <person name="Thomas B.C."/>
            <person name="Singh A."/>
            <person name="Wilkins M.J."/>
            <person name="Karaoz U."/>
            <person name="Brodie E.L."/>
            <person name="Williams K.H."/>
            <person name="Hubbard S.S."/>
            <person name="Banfield J.F."/>
        </authorList>
    </citation>
    <scope>NUCLEOTIDE SEQUENCE [LARGE SCALE GENOMIC DNA]</scope>
</reference>
<feature type="transmembrane region" description="Helical" evidence="7">
    <location>
        <begin position="231"/>
        <end position="251"/>
    </location>
</feature>
<feature type="transmembrane region" description="Helical" evidence="7">
    <location>
        <begin position="179"/>
        <end position="198"/>
    </location>
</feature>
<keyword evidence="5 7" id="KW-1133">Transmembrane helix</keyword>
<evidence type="ECO:0000256" key="7">
    <source>
        <dbReference type="SAM" id="Phobius"/>
    </source>
</evidence>
<evidence type="ECO:0000256" key="2">
    <source>
        <dbReference type="ARBA" id="ARBA00022448"/>
    </source>
</evidence>
<accession>A0A1F4TPM4</accession>
<gene>
    <name evidence="9" type="ORF">A2462_04840</name>
</gene>
<keyword evidence="2" id="KW-0813">Transport</keyword>
<evidence type="ECO:0000256" key="6">
    <source>
        <dbReference type="ARBA" id="ARBA00023136"/>
    </source>
</evidence>
<dbReference type="PROSITE" id="PS50850">
    <property type="entry name" value="MFS"/>
    <property type="match status" value="1"/>
</dbReference>
<feature type="transmembrane region" description="Helical" evidence="7">
    <location>
        <begin position="351"/>
        <end position="373"/>
    </location>
</feature>
<dbReference type="Pfam" id="PF07690">
    <property type="entry name" value="MFS_1"/>
    <property type="match status" value="1"/>
</dbReference>